<feature type="transmembrane region" description="Helical" evidence="1">
    <location>
        <begin position="45"/>
        <end position="65"/>
    </location>
</feature>
<accession>A0A7C9NMM7</accession>
<keyword evidence="1" id="KW-1133">Transmembrane helix</keyword>
<comment type="caution">
    <text evidence="2">The sequence shown here is derived from an EMBL/GenBank/DDBJ whole genome shotgun (WGS) entry which is preliminary data.</text>
</comment>
<organism evidence="2">
    <name type="scientific">Muribaculaceae bacterium Z82</name>
    <dbReference type="NCBI Taxonomy" id="2304548"/>
    <lineage>
        <taxon>Bacteria</taxon>
        <taxon>Pseudomonadati</taxon>
        <taxon>Bacteroidota</taxon>
        <taxon>Bacteroidia</taxon>
        <taxon>Bacteroidales</taxon>
        <taxon>Muribaculaceae</taxon>
    </lineage>
</organism>
<protein>
    <submittedName>
        <fullName evidence="2">Uncharacterized protein</fullName>
    </submittedName>
</protein>
<dbReference type="EMBL" id="QWKH01000079">
    <property type="protein sequence ID" value="NBI35147.1"/>
    <property type="molecule type" value="Genomic_DNA"/>
</dbReference>
<evidence type="ECO:0000256" key="1">
    <source>
        <dbReference type="SAM" id="Phobius"/>
    </source>
</evidence>
<evidence type="ECO:0000313" key="2">
    <source>
        <dbReference type="EMBL" id="NBI35147.1"/>
    </source>
</evidence>
<name>A0A7C9NMM7_9BACT</name>
<gene>
    <name evidence="2" type="ORF">D1639_08930</name>
</gene>
<reference evidence="2" key="1">
    <citation type="submission" date="2018-08" db="EMBL/GenBank/DDBJ databases">
        <title>Murine metabolic-syndrome-specific gut microbial biobank.</title>
        <authorList>
            <person name="Liu C."/>
        </authorList>
    </citation>
    <scope>NUCLEOTIDE SEQUENCE [LARGE SCALE GENOMIC DNA]</scope>
    <source>
        <strain evidence="2">Z82</strain>
    </source>
</reference>
<feature type="transmembrane region" description="Helical" evidence="1">
    <location>
        <begin position="12"/>
        <end position="33"/>
    </location>
</feature>
<sequence length="91" mass="9394">MYGNQGAMAMTFLLVVAAAIVVWLVAVALFVSAAKKKGHYTQGAAVPWLVGIFLSPLMLALYVCALPDRGAPTAIPAASAPAQLVDELPAL</sequence>
<dbReference type="AlphaFoldDB" id="A0A7C9NMM7"/>
<keyword evidence="1" id="KW-0812">Transmembrane</keyword>
<proteinExistence type="predicted"/>
<keyword evidence="1" id="KW-0472">Membrane</keyword>